<dbReference type="RefSeq" id="WP_071318951.1">
    <property type="nucleotide sequence ID" value="NZ_CP063356.2"/>
</dbReference>
<evidence type="ECO:0000259" key="6">
    <source>
        <dbReference type="PROSITE" id="PS51194"/>
    </source>
</evidence>
<dbReference type="Gene3D" id="3.40.50.300">
    <property type="entry name" value="P-loop containing nucleotide triphosphate hydrolases"/>
    <property type="match status" value="2"/>
</dbReference>
<dbReference type="InterPro" id="IPR050615">
    <property type="entry name" value="ATP-dep_DNA_Helicase"/>
</dbReference>
<keyword evidence="1" id="KW-0547">Nucleotide-binding</keyword>
<keyword evidence="2" id="KW-0378">Hydrolase</keyword>
<evidence type="ECO:0000256" key="1">
    <source>
        <dbReference type="ARBA" id="ARBA00022741"/>
    </source>
</evidence>
<proteinExistence type="predicted"/>
<dbReference type="GO" id="GO:0003677">
    <property type="term" value="F:DNA binding"/>
    <property type="evidence" value="ECO:0007669"/>
    <property type="project" value="InterPro"/>
</dbReference>
<dbReference type="Pfam" id="PF00271">
    <property type="entry name" value="Helicase_C"/>
    <property type="match status" value="1"/>
</dbReference>
<accession>A0A1S2L2C8</accession>
<reference evidence="8 9" key="3">
    <citation type="journal article" date="2019" name="Int. J. Syst. Evol. Microbiol.">
        <title>Anaerobacillus isosaccharinicus sp. nov., an alkaliphilic bacterium which degrades isosaccharinic acid.</title>
        <authorList>
            <person name="Bassil N.M."/>
            <person name="Lloyd J.R."/>
        </authorList>
    </citation>
    <scope>NUCLEOTIDE SEQUENCE [LARGE SCALE GENOMIC DNA]</scope>
    <source>
        <strain evidence="8 9">NB2006</strain>
    </source>
</reference>
<dbReference type="Proteomes" id="UP000180175">
    <property type="component" value="Chromosome"/>
</dbReference>
<dbReference type="GO" id="GO:0004386">
    <property type="term" value="F:helicase activity"/>
    <property type="evidence" value="ECO:0007669"/>
    <property type="project" value="UniProtKB-KW"/>
</dbReference>
<keyword evidence="9" id="KW-1185">Reference proteome</keyword>
<dbReference type="InterPro" id="IPR027417">
    <property type="entry name" value="P-loop_NTPase"/>
</dbReference>
<dbReference type="PROSITE" id="PS51192">
    <property type="entry name" value="HELICASE_ATP_BIND_1"/>
    <property type="match status" value="1"/>
</dbReference>
<dbReference type="PANTHER" id="PTHR11274">
    <property type="entry name" value="RAD25/XP-B DNA REPAIR HELICASE"/>
    <property type="match status" value="1"/>
</dbReference>
<evidence type="ECO:0000313" key="9">
    <source>
        <dbReference type="Proteomes" id="UP000180175"/>
    </source>
</evidence>
<dbReference type="InterPro" id="IPR001650">
    <property type="entry name" value="Helicase_C-like"/>
</dbReference>
<dbReference type="Pfam" id="PF04851">
    <property type="entry name" value="ResIII"/>
    <property type="match status" value="1"/>
</dbReference>
<name>A0A1S2L2C8_9BACI</name>
<protein>
    <submittedName>
        <fullName evidence="8">DEAD/DEAH box helicase</fullName>
    </submittedName>
</protein>
<dbReference type="PROSITE" id="PS51194">
    <property type="entry name" value="HELICASE_CTER"/>
    <property type="match status" value="1"/>
</dbReference>
<dbReference type="SUPFAM" id="SSF52540">
    <property type="entry name" value="P-loop containing nucleoside triphosphate hydrolases"/>
    <property type="match status" value="1"/>
</dbReference>
<reference evidence="8 9" key="2">
    <citation type="journal article" date="2017" name="Genome Announc.">
        <title>Draft Genome Sequences of Four Alkaliphilic Bacteria Belonging to the Anaerobacillus Genus.</title>
        <authorList>
            <person name="Bassil N.M."/>
            <person name="Lloyd J.R."/>
        </authorList>
    </citation>
    <scope>NUCLEOTIDE SEQUENCE [LARGE SCALE GENOMIC DNA]</scope>
    <source>
        <strain evidence="8 9">NB2006</strain>
    </source>
</reference>
<feature type="domain" description="Helicase ATP-binding" evidence="5">
    <location>
        <begin position="109"/>
        <end position="244"/>
    </location>
</feature>
<keyword evidence="3 8" id="KW-0347">Helicase</keyword>
<reference evidence="7 9" key="1">
    <citation type="submission" date="2016-10" db="EMBL/GenBank/DDBJ databases">
        <title>Draft genome sequences of four alkaliphilic bacteria belonging to the Anaerobacillus genus.</title>
        <authorList>
            <person name="Bassil N.M."/>
            <person name="Lloyd J.R."/>
        </authorList>
    </citation>
    <scope>NUCLEOTIDE SEQUENCE [LARGE SCALE GENOMIC DNA]</scope>
    <source>
        <strain evidence="7 9">NB2006</strain>
    </source>
</reference>
<reference evidence="8" key="4">
    <citation type="submission" date="2020-10" db="EMBL/GenBank/DDBJ databases">
        <authorList>
            <person name="Bassil N.M."/>
            <person name="Lloyd J.R."/>
        </authorList>
    </citation>
    <scope>NUCLEOTIDE SEQUENCE</scope>
    <source>
        <strain evidence="8">NB2006</strain>
    </source>
</reference>
<evidence type="ECO:0000256" key="4">
    <source>
        <dbReference type="ARBA" id="ARBA00022840"/>
    </source>
</evidence>
<dbReference type="SMART" id="SM00487">
    <property type="entry name" value="DEXDc"/>
    <property type="match status" value="1"/>
</dbReference>
<dbReference type="InterPro" id="IPR006935">
    <property type="entry name" value="Helicase/UvrB_N"/>
</dbReference>
<gene>
    <name evidence="8" type="ORF">AWH56_008605</name>
    <name evidence="7" type="ORF">AWH56_21355</name>
</gene>
<dbReference type="OrthoDB" id="9802848at2"/>
<dbReference type="EMBL" id="CP063356">
    <property type="protein sequence ID" value="QOY37625.1"/>
    <property type="molecule type" value="Genomic_DNA"/>
</dbReference>
<dbReference type="AlphaFoldDB" id="A0A1S2L2C8"/>
<evidence type="ECO:0000256" key="2">
    <source>
        <dbReference type="ARBA" id="ARBA00022801"/>
    </source>
</evidence>
<evidence type="ECO:0000259" key="5">
    <source>
        <dbReference type="PROSITE" id="PS51192"/>
    </source>
</evidence>
<dbReference type="InterPro" id="IPR014001">
    <property type="entry name" value="Helicase_ATP-bd"/>
</dbReference>
<dbReference type="KEGG" id="aia:AWH56_008605"/>
<evidence type="ECO:0000313" key="7">
    <source>
        <dbReference type="EMBL" id="OIJ06133.1"/>
    </source>
</evidence>
<dbReference type="EMBL" id="LQXD01000186">
    <property type="protein sequence ID" value="OIJ06133.1"/>
    <property type="molecule type" value="Genomic_DNA"/>
</dbReference>
<sequence length="453" mass="51440">MKIILDHMLRLVNPHTEIAEWIKKHSTFLNPQYFQAQKLGYSTHGIPFEIKLYREDDNGLTLPRGISLELALLVKKTGFPFLLEDNRLLKSQIDYGSKVQLRNYQAAAVEKLLKYKQGGISAPCGAGKTVILLEAIAQTQQPALWITHTKELAYQAIERAEQVLTIDRSDIGIIGDGKKSLGKKLTVALVQTLGKVDISKIKDNFGCVVIDEAHRMAARSFYEVINEFPALYRFWVSATPERSDGLTKIVTGVGGMIVHEIAQSQVPTIIPKLKLVTTDFSKHEDNYSKLITEIVQDANRNELICETILRELEKDDYVLVLSDRLEHLQILRTYLKAIKRNLRVALLHGKLKKKEREYIMLQVKNKEVDVLFATQLAREGLDLPHLNKLFLVCPKKASGAIQQEVGRIMRPYEGKGKAVVYDFVDVKNGMLEYQAQKRIKTYEKIGINGYEII</sequence>
<dbReference type="GO" id="GO:0005524">
    <property type="term" value="F:ATP binding"/>
    <property type="evidence" value="ECO:0007669"/>
    <property type="project" value="UniProtKB-KW"/>
</dbReference>
<dbReference type="GO" id="GO:0016787">
    <property type="term" value="F:hydrolase activity"/>
    <property type="evidence" value="ECO:0007669"/>
    <property type="project" value="UniProtKB-KW"/>
</dbReference>
<dbReference type="SMART" id="SM00490">
    <property type="entry name" value="HELICc"/>
    <property type="match status" value="1"/>
</dbReference>
<evidence type="ECO:0000256" key="3">
    <source>
        <dbReference type="ARBA" id="ARBA00022806"/>
    </source>
</evidence>
<evidence type="ECO:0000313" key="8">
    <source>
        <dbReference type="EMBL" id="QOY37625.1"/>
    </source>
</evidence>
<dbReference type="PANTHER" id="PTHR11274:SF0">
    <property type="entry name" value="GENERAL TRANSCRIPTION AND DNA REPAIR FACTOR IIH HELICASE SUBUNIT XPB"/>
    <property type="match status" value="1"/>
</dbReference>
<feature type="domain" description="Helicase C-terminal" evidence="6">
    <location>
        <begin position="304"/>
        <end position="453"/>
    </location>
</feature>
<organism evidence="7 9">
    <name type="scientific">Anaerobacillus isosaccharinicus</name>
    <dbReference type="NCBI Taxonomy" id="1532552"/>
    <lineage>
        <taxon>Bacteria</taxon>
        <taxon>Bacillati</taxon>
        <taxon>Bacillota</taxon>
        <taxon>Bacilli</taxon>
        <taxon>Bacillales</taxon>
        <taxon>Bacillaceae</taxon>
        <taxon>Anaerobacillus</taxon>
    </lineage>
</organism>
<keyword evidence="4" id="KW-0067">ATP-binding</keyword>